<dbReference type="EMBL" id="AWFH01000001">
    <property type="protein sequence ID" value="KCZ65169.1"/>
    <property type="molecule type" value="Genomic_DNA"/>
</dbReference>
<name>A0A059EB64_9PROT</name>
<dbReference type="AlphaFoldDB" id="A0A059EB64"/>
<organism evidence="2 3">
    <name type="scientific">Hyphomonas atlantica</name>
    <dbReference type="NCBI Taxonomy" id="1280948"/>
    <lineage>
        <taxon>Bacteria</taxon>
        <taxon>Pseudomonadati</taxon>
        <taxon>Pseudomonadota</taxon>
        <taxon>Alphaproteobacteria</taxon>
        <taxon>Hyphomonadales</taxon>
        <taxon>Hyphomonadaceae</taxon>
        <taxon>Hyphomonas</taxon>
    </lineage>
</organism>
<dbReference type="Proteomes" id="UP000024547">
    <property type="component" value="Unassembled WGS sequence"/>
</dbReference>
<evidence type="ECO:0000313" key="3">
    <source>
        <dbReference type="Proteomes" id="UP000024547"/>
    </source>
</evidence>
<comment type="caution">
    <text evidence="2">The sequence shown here is derived from an EMBL/GenBank/DDBJ whole genome shotgun (WGS) entry which is preliminary data.</text>
</comment>
<feature type="region of interest" description="Disordered" evidence="1">
    <location>
        <begin position="1"/>
        <end position="35"/>
    </location>
</feature>
<accession>A0A059EB64</accession>
<gene>
    <name evidence="2" type="ORF">HY36_01945</name>
</gene>
<evidence type="ECO:0000256" key="1">
    <source>
        <dbReference type="SAM" id="MobiDB-lite"/>
    </source>
</evidence>
<proteinExistence type="predicted"/>
<reference evidence="2 3" key="1">
    <citation type="journal article" date="2014" name="Antonie Van Leeuwenhoek">
        <title>Hyphomonas beringensis sp. nov. and Hyphomonas chukchiensis sp. nov., isolated from surface seawater of the Bering Sea and Chukchi Sea.</title>
        <authorList>
            <person name="Li C."/>
            <person name="Lai Q."/>
            <person name="Li G."/>
            <person name="Dong C."/>
            <person name="Wang J."/>
            <person name="Liao Y."/>
            <person name="Shao Z."/>
        </authorList>
    </citation>
    <scope>NUCLEOTIDE SEQUENCE [LARGE SCALE GENOMIC DNA]</scope>
    <source>
        <strain evidence="2 3">22II1-22F38</strain>
    </source>
</reference>
<protein>
    <submittedName>
        <fullName evidence="2">Uncharacterized protein</fullName>
    </submittedName>
</protein>
<dbReference type="STRING" id="1280948.HY36_01945"/>
<keyword evidence="3" id="KW-1185">Reference proteome</keyword>
<sequence length="35" mass="3664">MSRDTAPRVKTGNYSHENMGVGGGHPAQIGAPKLE</sequence>
<evidence type="ECO:0000313" key="2">
    <source>
        <dbReference type="EMBL" id="KCZ65169.1"/>
    </source>
</evidence>